<protein>
    <recommendedName>
        <fullName evidence="4">Carrier domain-containing protein</fullName>
    </recommendedName>
</protein>
<proteinExistence type="predicted"/>
<evidence type="ECO:0000313" key="3">
    <source>
        <dbReference type="Proteomes" id="UP000285610"/>
    </source>
</evidence>
<dbReference type="InterPro" id="IPR036736">
    <property type="entry name" value="ACP-like_sf"/>
</dbReference>
<evidence type="ECO:0000313" key="2">
    <source>
        <dbReference type="EMBL" id="RHM68281.1"/>
    </source>
</evidence>
<gene>
    <name evidence="2" type="ORF">DWZ50_19045</name>
    <name evidence="1" type="ORF">LIQ10_14860</name>
</gene>
<dbReference type="EMBL" id="QRQE01000085">
    <property type="protein sequence ID" value="RHM68281.1"/>
    <property type="molecule type" value="Genomic_DNA"/>
</dbReference>
<organism evidence="2 3">
    <name type="scientific">Mediterraneibacter gnavus</name>
    <name type="common">Ruminococcus gnavus</name>
    <dbReference type="NCBI Taxonomy" id="33038"/>
    <lineage>
        <taxon>Bacteria</taxon>
        <taxon>Bacillati</taxon>
        <taxon>Bacillota</taxon>
        <taxon>Clostridia</taxon>
        <taxon>Lachnospirales</taxon>
        <taxon>Lachnospiraceae</taxon>
        <taxon>Mediterraneibacter</taxon>
    </lineage>
</organism>
<reference evidence="1" key="2">
    <citation type="submission" date="2021-10" db="EMBL/GenBank/DDBJ databases">
        <title>Collection of gut derived symbiotic bacterial strains cultured from healthy donors.</title>
        <authorList>
            <person name="Lin H."/>
            <person name="Littmann E."/>
            <person name="Claire K."/>
            <person name="Pamer E."/>
        </authorList>
    </citation>
    <scope>NUCLEOTIDE SEQUENCE</scope>
    <source>
        <strain evidence="1">MSK.23.4</strain>
    </source>
</reference>
<evidence type="ECO:0000313" key="1">
    <source>
        <dbReference type="EMBL" id="MCB5494996.1"/>
    </source>
</evidence>
<dbReference type="Proteomes" id="UP001297422">
    <property type="component" value="Unassembled WGS sequence"/>
</dbReference>
<accession>A0A415S0D1</accession>
<comment type="caution">
    <text evidence="2">The sequence shown here is derived from an EMBL/GenBank/DDBJ whole genome shotgun (WGS) entry which is preliminary data.</text>
</comment>
<reference evidence="2 3" key="1">
    <citation type="submission" date="2018-08" db="EMBL/GenBank/DDBJ databases">
        <title>A genome reference for cultivated species of the human gut microbiota.</title>
        <authorList>
            <person name="Zou Y."/>
            <person name="Xue W."/>
            <person name="Luo G."/>
        </authorList>
    </citation>
    <scope>NUCLEOTIDE SEQUENCE [LARGE SCALE GENOMIC DNA]</scope>
    <source>
        <strain evidence="2 3">AF33-12</strain>
    </source>
</reference>
<dbReference type="RefSeq" id="WP_118445451.1">
    <property type="nucleotide sequence ID" value="NZ_BAABXJ010000002.1"/>
</dbReference>
<dbReference type="SUPFAM" id="SSF47336">
    <property type="entry name" value="ACP-like"/>
    <property type="match status" value="1"/>
</dbReference>
<name>A0A415S0D1_MEDGN</name>
<dbReference type="AlphaFoldDB" id="A0A415S0D1"/>
<evidence type="ECO:0008006" key="4">
    <source>
        <dbReference type="Google" id="ProtNLM"/>
    </source>
</evidence>
<dbReference type="Proteomes" id="UP000285610">
    <property type="component" value="Unassembled WGS sequence"/>
</dbReference>
<dbReference type="EMBL" id="JAJBNC010000028">
    <property type="protein sequence ID" value="MCB5494996.1"/>
    <property type="molecule type" value="Genomic_DNA"/>
</dbReference>
<dbReference type="Gene3D" id="1.10.1200.10">
    <property type="entry name" value="ACP-like"/>
    <property type="match status" value="1"/>
</dbReference>
<sequence length="75" mass="8589">MEQKEIKDMIKEIVCMISGKKMEIVDDMSLFKYINALDAVYVVMEIEKRTGKNLSGKFKNKSDVMTVNGLTKLLL</sequence>